<dbReference type="GO" id="GO:0006412">
    <property type="term" value="P:translation"/>
    <property type="evidence" value="ECO:0007669"/>
    <property type="project" value="InterPro"/>
</dbReference>
<dbReference type="AlphaFoldDB" id="A0A9X9PVA3"/>
<evidence type="ECO:0000313" key="3">
    <source>
        <dbReference type="Proteomes" id="UP000269945"/>
    </source>
</evidence>
<evidence type="ECO:0000313" key="2">
    <source>
        <dbReference type="EMBL" id="VCW68132.1"/>
    </source>
</evidence>
<evidence type="ECO:0000256" key="1">
    <source>
        <dbReference type="ARBA" id="ARBA00035204"/>
    </source>
</evidence>
<reference evidence="2 3" key="1">
    <citation type="submission" date="2018-10" db="EMBL/GenBank/DDBJ databases">
        <authorList>
            <person name="Ekblom R."/>
            <person name="Jareborg N."/>
        </authorList>
    </citation>
    <scope>NUCLEOTIDE SEQUENCE [LARGE SCALE GENOMIC DNA]</scope>
    <source>
        <tissue evidence="2">Muscle</tissue>
    </source>
</reference>
<accession>A0A9X9PVA3</accession>
<dbReference type="GO" id="GO:0022625">
    <property type="term" value="C:cytosolic large ribosomal subunit"/>
    <property type="evidence" value="ECO:0007669"/>
    <property type="project" value="InterPro"/>
</dbReference>
<dbReference type="GO" id="GO:0003729">
    <property type="term" value="F:mRNA binding"/>
    <property type="evidence" value="ECO:0007669"/>
    <property type="project" value="TreeGrafter"/>
</dbReference>
<dbReference type="PANTHER" id="PTHR45722">
    <property type="entry name" value="60S RIBOSOMAL PROTEIN L35"/>
    <property type="match status" value="1"/>
</dbReference>
<dbReference type="Proteomes" id="UP000269945">
    <property type="component" value="Unassembled WGS sequence"/>
</dbReference>
<gene>
    <name evidence="2" type="ORF">BN2614_LOCUS1</name>
</gene>
<dbReference type="InterPro" id="IPR045059">
    <property type="entry name" value="Ribosomal_uL29_euk"/>
</dbReference>
<dbReference type="EMBL" id="CYRY02003521">
    <property type="protein sequence ID" value="VCW68132.1"/>
    <property type="molecule type" value="Genomic_DNA"/>
</dbReference>
<proteinExistence type="predicted"/>
<dbReference type="GO" id="GO:0003735">
    <property type="term" value="F:structural constituent of ribosome"/>
    <property type="evidence" value="ECO:0007669"/>
    <property type="project" value="InterPro"/>
</dbReference>
<name>A0A9X9PVA3_GULGU</name>
<dbReference type="Gene3D" id="1.10.287.310">
    <property type="match status" value="1"/>
</dbReference>
<dbReference type="InterPro" id="IPR036049">
    <property type="entry name" value="Ribosomal_uL29_sf"/>
</dbReference>
<comment type="caution">
    <text evidence="2">The sequence shown here is derived from an EMBL/GenBank/DDBJ whole genome shotgun (WGS) entry which is preliminary data.</text>
</comment>
<dbReference type="GO" id="GO:0000463">
    <property type="term" value="P:maturation of LSU-rRNA from tricistronic rRNA transcript (SSU-rRNA, 5.8S rRNA, LSU-rRNA)"/>
    <property type="evidence" value="ECO:0007669"/>
    <property type="project" value="InterPro"/>
</dbReference>
<keyword evidence="3" id="KW-1185">Reference proteome</keyword>
<sequence length="88" mass="10204">MKGGAVQLCLNKVPGGAAAKLKNRVVHKSITCVLTIINQTQKENIRKFYKGKKYKPEIWIYSPRRHVPGCWLNKQAENLRTKKQLWKE</sequence>
<dbReference type="PANTHER" id="PTHR45722:SF2">
    <property type="entry name" value="LARGE RIBOSOMAL SUBUNIT PROTEIN UL29-RELATED"/>
    <property type="match status" value="1"/>
</dbReference>
<organism evidence="2 3">
    <name type="scientific">Gulo gulo</name>
    <name type="common">Wolverine</name>
    <name type="synonym">Gluton</name>
    <dbReference type="NCBI Taxonomy" id="48420"/>
    <lineage>
        <taxon>Eukaryota</taxon>
        <taxon>Metazoa</taxon>
        <taxon>Chordata</taxon>
        <taxon>Craniata</taxon>
        <taxon>Vertebrata</taxon>
        <taxon>Euteleostomi</taxon>
        <taxon>Mammalia</taxon>
        <taxon>Eutheria</taxon>
        <taxon>Laurasiatheria</taxon>
        <taxon>Carnivora</taxon>
        <taxon>Caniformia</taxon>
        <taxon>Musteloidea</taxon>
        <taxon>Mustelidae</taxon>
        <taxon>Guloninae</taxon>
        <taxon>Gulo</taxon>
    </lineage>
</organism>
<protein>
    <recommendedName>
        <fullName evidence="1">Large ribosomal subunit protein uL29</fullName>
    </recommendedName>
</protein>